<dbReference type="Pfam" id="PF11904">
    <property type="entry name" value="ANKRD13_C"/>
    <property type="match status" value="1"/>
</dbReference>
<evidence type="ECO:0000256" key="8">
    <source>
        <dbReference type="PROSITE-ProRule" id="PRU00023"/>
    </source>
</evidence>
<evidence type="ECO:0000256" key="1">
    <source>
        <dbReference type="ARBA" id="ARBA00004586"/>
    </source>
</evidence>
<reference evidence="11 12" key="1">
    <citation type="journal article" date="2008" name="Nature">
        <title>The genome of the choanoflagellate Monosiga brevicollis and the origin of metazoans.</title>
        <authorList>
            <consortium name="JGI Sequencing"/>
            <person name="King N."/>
            <person name="Westbrook M.J."/>
            <person name="Young S.L."/>
            <person name="Kuo A."/>
            <person name="Abedin M."/>
            <person name="Chapman J."/>
            <person name="Fairclough S."/>
            <person name="Hellsten U."/>
            <person name="Isogai Y."/>
            <person name="Letunic I."/>
            <person name="Marr M."/>
            <person name="Pincus D."/>
            <person name="Putnam N."/>
            <person name="Rokas A."/>
            <person name="Wright K.J."/>
            <person name="Zuzow R."/>
            <person name="Dirks W."/>
            <person name="Good M."/>
            <person name="Goodstein D."/>
            <person name="Lemons D."/>
            <person name="Li W."/>
            <person name="Lyons J.B."/>
            <person name="Morris A."/>
            <person name="Nichols S."/>
            <person name="Richter D.J."/>
            <person name="Salamov A."/>
            <person name="Bork P."/>
            <person name="Lim W.A."/>
            <person name="Manning G."/>
            <person name="Miller W.T."/>
            <person name="McGinnis W."/>
            <person name="Shapiro H."/>
            <person name="Tjian R."/>
            <person name="Grigoriev I.V."/>
            <person name="Rokhsar D."/>
        </authorList>
    </citation>
    <scope>NUCLEOTIDE SEQUENCE [LARGE SCALE GENOMIC DNA]</scope>
    <source>
        <strain evidence="12">MX1 / ATCC 50154</strain>
    </source>
</reference>
<dbReference type="GO" id="GO:0005789">
    <property type="term" value="C:endoplasmic reticulum membrane"/>
    <property type="evidence" value="ECO:0007669"/>
    <property type="project" value="UniProtKB-SubCell"/>
</dbReference>
<evidence type="ECO:0000256" key="7">
    <source>
        <dbReference type="ARBA" id="ARBA00037107"/>
    </source>
</evidence>
<keyword evidence="3" id="KW-0256">Endoplasmic reticulum</keyword>
<dbReference type="PROSITE" id="PS50088">
    <property type="entry name" value="ANK_REPEAT"/>
    <property type="match status" value="2"/>
</dbReference>
<dbReference type="PANTHER" id="PTHR12447">
    <property type="entry name" value="ANKYRIN REPEAT DOMAIN-CONTAINING PROTEIN 13"/>
    <property type="match status" value="1"/>
</dbReference>
<protein>
    <recommendedName>
        <fullName evidence="10">Ankyrin repeat domain-containing protein</fullName>
    </recommendedName>
</protein>
<dbReference type="eggNOG" id="KOG0522">
    <property type="taxonomic scope" value="Eukaryota"/>
</dbReference>
<dbReference type="FunCoup" id="A9VBY7">
    <property type="interactions" value="1310"/>
</dbReference>
<evidence type="ECO:0000256" key="6">
    <source>
        <dbReference type="ARBA" id="ARBA00023186"/>
    </source>
</evidence>
<dbReference type="AlphaFoldDB" id="A9VBY7"/>
<comment type="function">
    <text evidence="7">Acts as a molecular chaperone for G protein-coupled receptors, regulating their biogenesis and exit from the ER.</text>
</comment>
<dbReference type="GeneID" id="5895530"/>
<dbReference type="Pfam" id="PF12796">
    <property type="entry name" value="Ank_2"/>
    <property type="match status" value="1"/>
</dbReference>
<keyword evidence="12" id="KW-1185">Reference proteome</keyword>
<dbReference type="SMART" id="SM00248">
    <property type="entry name" value="ANK"/>
    <property type="match status" value="3"/>
</dbReference>
<evidence type="ECO:0000256" key="5">
    <source>
        <dbReference type="ARBA" id="ARBA00023136"/>
    </source>
</evidence>
<dbReference type="PROSITE" id="PS50297">
    <property type="entry name" value="ANK_REP_REGION"/>
    <property type="match status" value="1"/>
</dbReference>
<dbReference type="InParanoid" id="A9VBY7"/>
<organism evidence="11 12">
    <name type="scientific">Monosiga brevicollis</name>
    <name type="common">Choanoflagellate</name>
    <dbReference type="NCBI Taxonomy" id="81824"/>
    <lineage>
        <taxon>Eukaryota</taxon>
        <taxon>Choanoflagellata</taxon>
        <taxon>Craspedida</taxon>
        <taxon>Salpingoecidae</taxon>
        <taxon>Monosiga</taxon>
    </lineage>
</organism>
<evidence type="ECO:0000313" key="11">
    <source>
        <dbReference type="EMBL" id="EDQ84932.1"/>
    </source>
</evidence>
<dbReference type="KEGG" id="mbr:MONBRDRAFT_34470"/>
<feature type="domain" description="Ankyrin repeat" evidence="10">
    <location>
        <begin position="162"/>
        <end position="479"/>
    </location>
</feature>
<dbReference type="SUPFAM" id="SSF48403">
    <property type="entry name" value="Ankyrin repeat"/>
    <property type="match status" value="1"/>
</dbReference>
<dbReference type="InterPro" id="IPR021832">
    <property type="entry name" value="ANKRD13"/>
</dbReference>
<proteinExistence type="predicted"/>
<gene>
    <name evidence="11" type="ORF">MONBRDRAFT_34470</name>
</gene>
<dbReference type="PANTHER" id="PTHR12447:SF25">
    <property type="entry name" value="ANKYRIN REPEAT DOMAIN-CONTAINING PROTEIN 13C"/>
    <property type="match status" value="1"/>
</dbReference>
<dbReference type="Proteomes" id="UP000001357">
    <property type="component" value="Unassembled WGS sequence"/>
</dbReference>
<dbReference type="InterPro" id="IPR002110">
    <property type="entry name" value="Ankyrin_rpt"/>
</dbReference>
<evidence type="ECO:0000256" key="9">
    <source>
        <dbReference type="SAM" id="MobiDB-lite"/>
    </source>
</evidence>
<feature type="compositionally biased region" description="Acidic residues" evidence="9">
    <location>
        <begin position="314"/>
        <end position="336"/>
    </location>
</feature>
<name>A9VBY7_MONBE</name>
<comment type="subcellular location">
    <subcellularLocation>
        <location evidence="1">Endoplasmic reticulum membrane</location>
    </subcellularLocation>
</comment>
<accession>A9VBY7</accession>
<evidence type="ECO:0000256" key="4">
    <source>
        <dbReference type="ARBA" id="ARBA00023043"/>
    </source>
</evidence>
<feature type="region of interest" description="Disordered" evidence="9">
    <location>
        <begin position="295"/>
        <end position="366"/>
    </location>
</feature>
<dbReference type="EMBL" id="CH991579">
    <property type="protein sequence ID" value="EDQ84932.1"/>
    <property type="molecule type" value="Genomic_DNA"/>
</dbReference>
<dbReference type="OMA" id="YPMHQSV"/>
<dbReference type="GO" id="GO:0005102">
    <property type="term" value="F:signaling receptor binding"/>
    <property type="evidence" value="ECO:0000318"/>
    <property type="project" value="GO_Central"/>
</dbReference>
<keyword evidence="4 8" id="KW-0040">ANK repeat</keyword>
<feature type="repeat" description="ANK" evidence="8">
    <location>
        <begin position="4"/>
        <end position="37"/>
    </location>
</feature>
<evidence type="ECO:0000256" key="3">
    <source>
        <dbReference type="ARBA" id="ARBA00022824"/>
    </source>
</evidence>
<dbReference type="InterPro" id="IPR036770">
    <property type="entry name" value="Ankyrin_rpt-contain_sf"/>
</dbReference>
<dbReference type="GO" id="GO:0005737">
    <property type="term" value="C:cytoplasm"/>
    <property type="evidence" value="ECO:0000318"/>
    <property type="project" value="GO_Central"/>
</dbReference>
<dbReference type="InterPro" id="IPR055285">
    <property type="entry name" value="ANKRD13_C"/>
</dbReference>
<evidence type="ECO:0000259" key="10">
    <source>
        <dbReference type="Pfam" id="PF11904"/>
    </source>
</evidence>
<dbReference type="Gene3D" id="1.25.40.20">
    <property type="entry name" value="Ankyrin repeat-containing domain"/>
    <property type="match status" value="1"/>
</dbReference>
<keyword evidence="2" id="KW-0677">Repeat</keyword>
<dbReference type="RefSeq" id="XP_001750273.1">
    <property type="nucleotide sequence ID" value="XM_001750221.1"/>
</dbReference>
<feature type="repeat" description="ANK" evidence="8">
    <location>
        <begin position="38"/>
        <end position="70"/>
    </location>
</feature>
<sequence>MADQGALALHRAAYDGDLQALQTALRKKDCDVDARDKHGHTALMLAVYRQHEAVAEALLAAGAEIDTKTKDGWPVLCEAIGIGNTPILSRLLDAQVQHDLSETKAKSEEFLQVLAARPDFQLRMHWDVHSWVPLVSKMLPQDEVTLYKRGSELRLDTHLAISPSGIGRGDMTIIIRNDGRDGLMLYHLNHEKRGYYRKQVFDVGHMTPEKRDMMLEDLQTTEQVDVSIDVDHAVCTRALSGIYGFRTERQETIGEYECDVYDLTQVGVVSKHRAEHLTPELRAWRKALIARMKAAHAAGRPAHEGRRNSKCSADGDDVSPEDVPSDSADSDVDEDASAPLDQVARTNHNGDDEEEYPDPPLSSLPRHEAPAITFDEYQASADPPYLGRPFTTKDKRKNHRATLWMHQGFPLTIEHLVTLLEAVAPTDPMIHSMTTFLQQRLPPGFPVKLDIPVFPTVSARVTFHHFEERAIEAELFAIPKDYRLMGVRAVASSTA</sequence>
<keyword evidence="5" id="KW-0472">Membrane</keyword>
<keyword evidence="6" id="KW-0143">Chaperone</keyword>
<evidence type="ECO:0000313" key="12">
    <source>
        <dbReference type="Proteomes" id="UP000001357"/>
    </source>
</evidence>
<evidence type="ECO:0000256" key="2">
    <source>
        <dbReference type="ARBA" id="ARBA00022737"/>
    </source>
</evidence>